<reference evidence="8" key="1">
    <citation type="submission" date="2023-07" db="EMBL/GenBank/DDBJ databases">
        <title>draft genome sequence of fig (Ficus carica).</title>
        <authorList>
            <person name="Takahashi T."/>
            <person name="Nishimura K."/>
        </authorList>
    </citation>
    <scope>NUCLEOTIDE SEQUENCE</scope>
</reference>
<dbReference type="InterPro" id="IPR000620">
    <property type="entry name" value="EamA_dom"/>
</dbReference>
<accession>A0AA88A9E8</accession>
<dbReference type="InterPro" id="IPR030184">
    <property type="entry name" value="WAT1-related"/>
</dbReference>
<feature type="transmembrane region" description="Helical" evidence="6">
    <location>
        <begin position="208"/>
        <end position="230"/>
    </location>
</feature>
<dbReference type="AlphaFoldDB" id="A0AA88A9E8"/>
<feature type="transmembrane region" description="Helical" evidence="6">
    <location>
        <begin position="176"/>
        <end position="196"/>
    </location>
</feature>
<feature type="transmembrane region" description="Helical" evidence="6">
    <location>
        <begin position="272"/>
        <end position="292"/>
    </location>
</feature>
<proteinExistence type="inferred from homology"/>
<dbReference type="GO" id="GO:0022857">
    <property type="term" value="F:transmembrane transporter activity"/>
    <property type="evidence" value="ECO:0007669"/>
    <property type="project" value="InterPro"/>
</dbReference>
<evidence type="ECO:0000256" key="2">
    <source>
        <dbReference type="ARBA" id="ARBA00007635"/>
    </source>
</evidence>
<evidence type="ECO:0000256" key="5">
    <source>
        <dbReference type="ARBA" id="ARBA00023136"/>
    </source>
</evidence>
<feature type="transmembrane region" description="Helical" evidence="6">
    <location>
        <begin position="242"/>
        <end position="265"/>
    </location>
</feature>
<evidence type="ECO:0000313" key="8">
    <source>
        <dbReference type="EMBL" id="GMN41668.1"/>
    </source>
</evidence>
<comment type="similarity">
    <text evidence="2 6">Belongs to the drug/metabolite transporter (DMT) superfamily. Plant drug/metabolite exporter (P-DME) (TC 2.A.7.4) family.</text>
</comment>
<dbReference type="PANTHER" id="PTHR31218">
    <property type="entry name" value="WAT1-RELATED PROTEIN"/>
    <property type="match status" value="1"/>
</dbReference>
<feature type="transmembrane region" description="Helical" evidence="6">
    <location>
        <begin position="39"/>
        <end position="58"/>
    </location>
</feature>
<dbReference type="GO" id="GO:0016020">
    <property type="term" value="C:membrane"/>
    <property type="evidence" value="ECO:0007669"/>
    <property type="project" value="UniProtKB-SubCell"/>
</dbReference>
<name>A0AA88A9E8_FICCA</name>
<comment type="caution">
    <text evidence="8">The sequence shown here is derived from an EMBL/GenBank/DDBJ whole genome shotgun (WGS) entry which is preliminary data.</text>
</comment>
<feature type="domain" description="EamA" evidence="7">
    <location>
        <begin position="179"/>
        <end position="316"/>
    </location>
</feature>
<feature type="transmembrane region" description="Helical" evidence="6">
    <location>
        <begin position="298"/>
        <end position="317"/>
    </location>
</feature>
<evidence type="ECO:0000256" key="4">
    <source>
        <dbReference type="ARBA" id="ARBA00022989"/>
    </source>
</evidence>
<evidence type="ECO:0000256" key="3">
    <source>
        <dbReference type="ARBA" id="ARBA00022692"/>
    </source>
</evidence>
<keyword evidence="5 6" id="KW-0472">Membrane</keyword>
<dbReference type="EMBL" id="BTGU01000013">
    <property type="protein sequence ID" value="GMN41668.1"/>
    <property type="molecule type" value="Genomic_DNA"/>
</dbReference>
<evidence type="ECO:0000313" key="9">
    <source>
        <dbReference type="Proteomes" id="UP001187192"/>
    </source>
</evidence>
<evidence type="ECO:0000259" key="7">
    <source>
        <dbReference type="Pfam" id="PF00892"/>
    </source>
</evidence>
<dbReference type="Proteomes" id="UP001187192">
    <property type="component" value="Unassembled WGS sequence"/>
</dbReference>
<sequence>MGKAVTLPIVGMVMSECAQVGLMIVSKAAMADGMSNLLFIFYSNALASLLLLPTSLLFHRTERPSLTFSILSGFFLLGLLGCLIQVVGYSGIYYSSPTLGTAMLNLVPAFTFILAVTLRMEKLHWRSFTSLAKIIGTIVSLFGAFIVTCYDGPSLLNTSSLSNLSYKKLLFQQSNWVLGGLFLLIDAVMTAVWIIIQKPILKKYPAELILVFFYCFFVAVLSGVVCLVVERDLSAWSLKSKTRLYSILFSGVFGSAFQVSVNAWCLHRTGPVFVSMFKPLGIVISVAIGVIFSGDTLFLGRLLGAIVIIVGFYSVLWGKGKEAKVDMDDGVGSLESSAHQEPLLQNSVEEHRSNLQ</sequence>
<organism evidence="8 9">
    <name type="scientific">Ficus carica</name>
    <name type="common">Common fig</name>
    <dbReference type="NCBI Taxonomy" id="3494"/>
    <lineage>
        <taxon>Eukaryota</taxon>
        <taxon>Viridiplantae</taxon>
        <taxon>Streptophyta</taxon>
        <taxon>Embryophyta</taxon>
        <taxon>Tracheophyta</taxon>
        <taxon>Spermatophyta</taxon>
        <taxon>Magnoliopsida</taxon>
        <taxon>eudicotyledons</taxon>
        <taxon>Gunneridae</taxon>
        <taxon>Pentapetalae</taxon>
        <taxon>rosids</taxon>
        <taxon>fabids</taxon>
        <taxon>Rosales</taxon>
        <taxon>Moraceae</taxon>
        <taxon>Ficeae</taxon>
        <taxon>Ficus</taxon>
    </lineage>
</organism>
<dbReference type="Gramene" id="FCD_00002903-RA">
    <property type="protein sequence ID" value="FCD_00002903-RA:cds"/>
    <property type="gene ID" value="FCD_00002903"/>
</dbReference>
<evidence type="ECO:0000256" key="6">
    <source>
        <dbReference type="RuleBase" id="RU363077"/>
    </source>
</evidence>
<keyword evidence="3 6" id="KW-0812">Transmembrane</keyword>
<keyword evidence="9" id="KW-1185">Reference proteome</keyword>
<evidence type="ECO:0000256" key="1">
    <source>
        <dbReference type="ARBA" id="ARBA00004141"/>
    </source>
</evidence>
<keyword evidence="4 6" id="KW-1133">Transmembrane helix</keyword>
<feature type="transmembrane region" description="Helical" evidence="6">
    <location>
        <begin position="70"/>
        <end position="92"/>
    </location>
</feature>
<feature type="transmembrane region" description="Helical" evidence="6">
    <location>
        <begin position="130"/>
        <end position="156"/>
    </location>
</feature>
<gene>
    <name evidence="8" type="ORF">TIFTF001_010890</name>
</gene>
<protein>
    <recommendedName>
        <fullName evidence="6">WAT1-related protein</fullName>
    </recommendedName>
</protein>
<feature type="transmembrane region" description="Helical" evidence="6">
    <location>
        <begin position="98"/>
        <end position="118"/>
    </location>
</feature>
<dbReference type="Pfam" id="PF00892">
    <property type="entry name" value="EamA"/>
    <property type="match status" value="2"/>
</dbReference>
<comment type="subcellular location">
    <subcellularLocation>
        <location evidence="1 6">Membrane</location>
        <topology evidence="1 6">Multi-pass membrane protein</topology>
    </subcellularLocation>
</comment>
<dbReference type="SUPFAM" id="SSF103481">
    <property type="entry name" value="Multidrug resistance efflux transporter EmrE"/>
    <property type="match status" value="2"/>
</dbReference>
<feature type="domain" description="EamA" evidence="7">
    <location>
        <begin position="23"/>
        <end position="147"/>
    </location>
</feature>
<dbReference type="InterPro" id="IPR037185">
    <property type="entry name" value="EmrE-like"/>
</dbReference>